<dbReference type="AlphaFoldDB" id="A0A078AS72"/>
<dbReference type="InParanoid" id="A0A078AS72"/>
<feature type="transmembrane region" description="Helical" evidence="1">
    <location>
        <begin position="399"/>
        <end position="426"/>
    </location>
</feature>
<evidence type="ECO:0000313" key="3">
    <source>
        <dbReference type="Proteomes" id="UP000039865"/>
    </source>
</evidence>
<keyword evidence="1" id="KW-1133">Transmembrane helix</keyword>
<feature type="transmembrane region" description="Helical" evidence="1">
    <location>
        <begin position="490"/>
        <end position="511"/>
    </location>
</feature>
<proteinExistence type="predicted"/>
<keyword evidence="1" id="KW-0812">Transmembrane</keyword>
<evidence type="ECO:0000313" key="2">
    <source>
        <dbReference type="EMBL" id="CDW83738.1"/>
    </source>
</evidence>
<feature type="transmembrane region" description="Helical" evidence="1">
    <location>
        <begin position="166"/>
        <end position="186"/>
    </location>
</feature>
<reference evidence="2 3" key="1">
    <citation type="submission" date="2014-06" db="EMBL/GenBank/DDBJ databases">
        <authorList>
            <person name="Swart Estienne"/>
        </authorList>
    </citation>
    <scope>NUCLEOTIDE SEQUENCE [LARGE SCALE GENOMIC DNA]</scope>
    <source>
        <strain evidence="2 3">130c</strain>
    </source>
</reference>
<evidence type="ECO:0000256" key="1">
    <source>
        <dbReference type="SAM" id="Phobius"/>
    </source>
</evidence>
<gene>
    <name evidence="2" type="primary">Contig18746.g19902</name>
    <name evidence="2" type="ORF">STYLEM_12787</name>
</gene>
<feature type="transmembrane region" description="Helical" evidence="1">
    <location>
        <begin position="523"/>
        <end position="547"/>
    </location>
</feature>
<keyword evidence="1" id="KW-0472">Membrane</keyword>
<dbReference type="Proteomes" id="UP000039865">
    <property type="component" value="Unassembled WGS sequence"/>
</dbReference>
<dbReference type="EMBL" id="CCKQ01012130">
    <property type="protein sequence ID" value="CDW83738.1"/>
    <property type="molecule type" value="Genomic_DNA"/>
</dbReference>
<accession>A0A078AS72</accession>
<feature type="transmembrane region" description="Helical" evidence="1">
    <location>
        <begin position="141"/>
        <end position="160"/>
    </location>
</feature>
<keyword evidence="3" id="KW-1185">Reference proteome</keyword>
<organism evidence="2 3">
    <name type="scientific">Stylonychia lemnae</name>
    <name type="common">Ciliate</name>
    <dbReference type="NCBI Taxonomy" id="5949"/>
    <lineage>
        <taxon>Eukaryota</taxon>
        <taxon>Sar</taxon>
        <taxon>Alveolata</taxon>
        <taxon>Ciliophora</taxon>
        <taxon>Intramacronucleata</taxon>
        <taxon>Spirotrichea</taxon>
        <taxon>Stichotrichia</taxon>
        <taxon>Sporadotrichida</taxon>
        <taxon>Oxytrichidae</taxon>
        <taxon>Stylonychinae</taxon>
        <taxon>Stylonychia</taxon>
    </lineage>
</organism>
<protein>
    <recommendedName>
        <fullName evidence="4">Transmembrane protein</fullName>
    </recommendedName>
</protein>
<feature type="transmembrane region" description="Helical" evidence="1">
    <location>
        <begin position="360"/>
        <end position="379"/>
    </location>
</feature>
<feature type="transmembrane region" description="Helical" evidence="1">
    <location>
        <begin position="647"/>
        <end position="665"/>
    </location>
</feature>
<sequence length="670" mass="79277">MEKEMDDIIKDSQDCQNYDSNSLERTSTGILKNLHISQQSRIFSQNLEEIQQDTVRFDFSTRDNRLLKESNEESAINGSIISEMDLKQKIAEKFKLLMQDPFNQEEINMDEGQVYFNVQQFLVRNMGFWGRSLNFKKQIKICISICIIFFTLVFYPEIILENSIDLLMGVLALTMMTIIIALRYGTTSESKLNDLRSRVYPEKELNQEYLTSWLDLDISNIDKEIKHSMIRNEIENLTFHNMFLSKLPIKLKERINDYHFFENNKYTKEEFKKQLTDQSLLVSLKLKKSSKNISIRNQTTNSKCLRKFESIANAQDSIIIEDIEQDPKDEEMLQRHSSRLFFKDLVIATKYKNQKANHKFYYIVSIIHALLPFILTLGYKYSTKDDDPNWNQQYSSVMFWFYTVACFNINAAVYYNNTVFQIIGIIDFKRKRYLQKLMTKLIEIDRYKAQGYQKIMPLINIFDRQSMLCWLDMRILALDFGKRYFIRIQLYAAQYILIYVLLSALYLAEFFDAKIHIFTTYQWIPLILEILNFLHIIMYSLCLAAQINEETEKQIFRITELRNILDRLLADWNHIMEAQGRGNKLLNQTYKLAYQYYTCCLKIKTVEECKKELKQTVQVLLSIQERLEKENQYSPVKLLGIPMTKTISYTLFSGLASLALAMIQYKLGII</sequence>
<name>A0A078AS72_STYLE</name>
<evidence type="ECO:0008006" key="4">
    <source>
        <dbReference type="Google" id="ProtNLM"/>
    </source>
</evidence>